<dbReference type="GeneID" id="100181133"/>
<dbReference type="OrthoDB" id="10037294at2759"/>
<evidence type="ECO:0000313" key="5">
    <source>
        <dbReference type="Proteomes" id="UP000008144"/>
    </source>
</evidence>
<protein>
    <submittedName>
        <fullName evidence="4">Uncharacterized LOC100181133</fullName>
    </submittedName>
</protein>
<sequence>MVGFPKLHARQTDIGFCRLLPHIVCPVFNAQPYQQTWFIQHFVQMVTTKDLFVTFNAHQTKICLEQIIQLVEEMGNGIQLSTLNVQFVVYRVCQVVRCFAPPCGNARCPALSNAVCQDNYCGGCNFKFFVNGTEKSRQECIIQDRSCPLVRDLRCPDTCGVATCNGHPRAVCKMCGCNPRFYDYNTLQQVTCIVQCPALPTNVVYTSSCTNGNNRGSVCNFQCPSNQDMFGTNYSTCGSNGEWYPAINTQCSVRCLPNQPQAACSELPCSRARCPAHPNAVCQENYCGGCNFKFFVNGTEIHRHACLPNDCFDPAPTPYDSSQRCLDLCLILCDGHPNALCQPCGCERRMYDHTTLQLLNC</sequence>
<dbReference type="KEGG" id="cin:100181133"/>
<reference evidence="4" key="2">
    <citation type="submission" date="2025-08" db="UniProtKB">
        <authorList>
            <consortium name="Ensembl"/>
        </authorList>
    </citation>
    <scope>IDENTIFICATION</scope>
</reference>
<name>F6Z888_CIOIN</name>
<dbReference type="Proteomes" id="UP000008144">
    <property type="component" value="Unassembled WGS sequence"/>
</dbReference>
<keyword evidence="1" id="KW-1015">Disulfide bond</keyword>
<reference evidence="5" key="1">
    <citation type="journal article" date="2002" name="Science">
        <title>The draft genome of Ciona intestinalis: insights into chordate and vertebrate origins.</title>
        <authorList>
            <person name="Dehal P."/>
            <person name="Satou Y."/>
            <person name="Campbell R.K."/>
            <person name="Chapman J."/>
            <person name="Degnan B."/>
            <person name="De Tomaso A."/>
            <person name="Davidson B."/>
            <person name="Di Gregorio A."/>
            <person name="Gelpke M."/>
            <person name="Goodstein D.M."/>
            <person name="Harafuji N."/>
            <person name="Hastings K.E."/>
            <person name="Ho I."/>
            <person name="Hotta K."/>
            <person name="Huang W."/>
            <person name="Kawashima T."/>
            <person name="Lemaire P."/>
            <person name="Martinez D."/>
            <person name="Meinertzhagen I.A."/>
            <person name="Necula S."/>
            <person name="Nonaka M."/>
            <person name="Putnam N."/>
            <person name="Rash S."/>
            <person name="Saiga H."/>
            <person name="Satake M."/>
            <person name="Terry A."/>
            <person name="Yamada L."/>
            <person name="Wang H.G."/>
            <person name="Awazu S."/>
            <person name="Azumi K."/>
            <person name="Boore J."/>
            <person name="Branno M."/>
            <person name="Chin-Bow S."/>
            <person name="DeSantis R."/>
            <person name="Doyle S."/>
            <person name="Francino P."/>
            <person name="Keys D.N."/>
            <person name="Haga S."/>
            <person name="Hayashi H."/>
            <person name="Hino K."/>
            <person name="Imai K.S."/>
            <person name="Inaba K."/>
            <person name="Kano S."/>
            <person name="Kobayashi K."/>
            <person name="Kobayashi M."/>
            <person name="Lee B.I."/>
            <person name="Makabe K.W."/>
            <person name="Manohar C."/>
            <person name="Matassi G."/>
            <person name="Medina M."/>
            <person name="Mochizuki Y."/>
            <person name="Mount S."/>
            <person name="Morishita T."/>
            <person name="Miura S."/>
            <person name="Nakayama A."/>
            <person name="Nishizaka S."/>
            <person name="Nomoto H."/>
            <person name="Ohta F."/>
            <person name="Oishi K."/>
            <person name="Rigoutsos I."/>
            <person name="Sano M."/>
            <person name="Sasaki A."/>
            <person name="Sasakura Y."/>
            <person name="Shoguchi E."/>
            <person name="Shin-i T."/>
            <person name="Spagnuolo A."/>
            <person name="Stainier D."/>
            <person name="Suzuki M.M."/>
            <person name="Tassy O."/>
            <person name="Takatori N."/>
            <person name="Tokuoka M."/>
            <person name="Yagi K."/>
            <person name="Yoshizaki F."/>
            <person name="Wada S."/>
            <person name="Zhang C."/>
            <person name="Hyatt P.D."/>
            <person name="Larimer F."/>
            <person name="Detter C."/>
            <person name="Doggett N."/>
            <person name="Glavina T."/>
            <person name="Hawkins T."/>
            <person name="Richardson P."/>
            <person name="Lucas S."/>
            <person name="Kohara Y."/>
            <person name="Levine M."/>
            <person name="Satoh N."/>
            <person name="Rokhsar D.S."/>
        </authorList>
    </citation>
    <scope>NUCLEOTIDE SEQUENCE [LARGE SCALE GENOMIC DNA]</scope>
</reference>
<dbReference type="OMA" id="CPETINP"/>
<dbReference type="RefSeq" id="XP_002127382.1">
    <property type="nucleotide sequence ID" value="XM_002127346.2"/>
</dbReference>
<dbReference type="HOGENOM" id="CLU_767169_0_0_1"/>
<accession>A0A1W2W9M5</accession>
<comment type="caution">
    <text evidence="2">Lacks conserved residue(s) required for the propagation of feature annotation.</text>
</comment>
<keyword evidence="2" id="KW-0768">Sushi</keyword>
<dbReference type="Ensembl" id="ENSCINT00000028490.2">
    <property type="protein sequence ID" value="ENSCINP00000028244.2"/>
    <property type="gene ID" value="ENSCING00000016238.2"/>
</dbReference>
<dbReference type="Gene3D" id="2.10.70.10">
    <property type="entry name" value="Complement Module, domain 1"/>
    <property type="match status" value="1"/>
</dbReference>
<dbReference type="SUPFAM" id="SSF57535">
    <property type="entry name" value="Complement control module/SCR domain"/>
    <property type="match status" value="1"/>
</dbReference>
<dbReference type="InterPro" id="IPR000436">
    <property type="entry name" value="Sushi_SCR_CCP_dom"/>
</dbReference>
<gene>
    <name evidence="4" type="primary">LOC100181133</name>
</gene>
<evidence type="ECO:0000313" key="4">
    <source>
        <dbReference type="Ensembl" id="ENSCINP00000028244.2"/>
    </source>
</evidence>
<organism evidence="4 5">
    <name type="scientific">Ciona intestinalis</name>
    <name type="common">Transparent sea squirt</name>
    <name type="synonym">Ascidia intestinalis</name>
    <dbReference type="NCBI Taxonomy" id="7719"/>
    <lineage>
        <taxon>Eukaryota</taxon>
        <taxon>Metazoa</taxon>
        <taxon>Chordata</taxon>
        <taxon>Tunicata</taxon>
        <taxon>Ascidiacea</taxon>
        <taxon>Phlebobranchia</taxon>
        <taxon>Cionidae</taxon>
        <taxon>Ciona</taxon>
    </lineage>
</organism>
<accession>F6Z888</accession>
<keyword evidence="5" id="KW-1185">Reference proteome</keyword>
<dbReference type="CDD" id="cd00033">
    <property type="entry name" value="CCP"/>
    <property type="match status" value="1"/>
</dbReference>
<reference evidence="4" key="3">
    <citation type="submission" date="2025-09" db="UniProtKB">
        <authorList>
            <consortium name="Ensembl"/>
        </authorList>
    </citation>
    <scope>IDENTIFICATION</scope>
</reference>
<evidence type="ECO:0000256" key="1">
    <source>
        <dbReference type="ARBA" id="ARBA00023157"/>
    </source>
</evidence>
<dbReference type="PROSITE" id="PS50923">
    <property type="entry name" value="SUSHI"/>
    <property type="match status" value="1"/>
</dbReference>
<evidence type="ECO:0000259" key="3">
    <source>
        <dbReference type="PROSITE" id="PS50923"/>
    </source>
</evidence>
<dbReference type="GeneTree" id="ENSGT00390000006354"/>
<dbReference type="InterPro" id="IPR035976">
    <property type="entry name" value="Sushi/SCR/CCP_sf"/>
</dbReference>
<proteinExistence type="predicted"/>
<evidence type="ECO:0000256" key="2">
    <source>
        <dbReference type="PROSITE-ProRule" id="PRU00302"/>
    </source>
</evidence>
<feature type="domain" description="Sushi" evidence="3">
    <location>
        <begin position="194"/>
        <end position="253"/>
    </location>
</feature>
<dbReference type="AlphaFoldDB" id="F6Z888"/>
<dbReference type="InParanoid" id="F6Z888"/>